<reference evidence="1" key="1">
    <citation type="journal article" date="2014" name="Front. Microbiol.">
        <title>High frequency of phylogenetically diverse reductive dehalogenase-homologous genes in deep subseafloor sedimentary metagenomes.</title>
        <authorList>
            <person name="Kawai M."/>
            <person name="Futagami T."/>
            <person name="Toyoda A."/>
            <person name="Takaki Y."/>
            <person name="Nishi S."/>
            <person name="Hori S."/>
            <person name="Arai W."/>
            <person name="Tsubouchi T."/>
            <person name="Morono Y."/>
            <person name="Uchiyama I."/>
            <person name="Ito T."/>
            <person name="Fujiyama A."/>
            <person name="Inagaki F."/>
            <person name="Takami H."/>
        </authorList>
    </citation>
    <scope>NUCLEOTIDE SEQUENCE</scope>
    <source>
        <strain evidence="1">Expedition CK06-06</strain>
    </source>
</reference>
<proteinExistence type="predicted"/>
<organism evidence="1">
    <name type="scientific">marine sediment metagenome</name>
    <dbReference type="NCBI Taxonomy" id="412755"/>
    <lineage>
        <taxon>unclassified sequences</taxon>
        <taxon>metagenomes</taxon>
        <taxon>ecological metagenomes</taxon>
    </lineage>
</organism>
<dbReference type="AlphaFoldDB" id="X1N392"/>
<dbReference type="InterPro" id="IPR016195">
    <property type="entry name" value="Pol/histidinol_Pase-like"/>
</dbReference>
<name>X1N392_9ZZZZ</name>
<dbReference type="SUPFAM" id="SSF89550">
    <property type="entry name" value="PHP domain-like"/>
    <property type="match status" value="1"/>
</dbReference>
<feature type="non-terminal residue" evidence="1">
    <location>
        <position position="230"/>
    </location>
</feature>
<comment type="caution">
    <text evidence="1">The sequence shown here is derived from an EMBL/GenBank/DDBJ whole genome shotgun (WGS) entry which is preliminary data.</text>
</comment>
<sequence>GIEFEVRGNVHMLIIFSPDTPLSIIERFLYEGGYNEISFGKENPPALANWDVIELYDNSKKYDCIVIDAHTDVDKGMFKVIPSGSYRANCFKSDCLQAIGYRNEKQKNKLADILKNSNEYKRNIPVAFVKFSDSHCLDEVGTYVTWFKLDKINFDNIKSALNNPTEKISTEIPSLNKILNRIFKEEITFGVINFSDENKKYFMQAICALNNSKGGYCLFGVDSNNNKVGI</sequence>
<gene>
    <name evidence="1" type="ORF">S06H3_22270</name>
</gene>
<evidence type="ECO:0000313" key="1">
    <source>
        <dbReference type="EMBL" id="GAI13069.1"/>
    </source>
</evidence>
<feature type="non-terminal residue" evidence="1">
    <location>
        <position position="1"/>
    </location>
</feature>
<dbReference type="EMBL" id="BARV01011866">
    <property type="protein sequence ID" value="GAI13069.1"/>
    <property type="molecule type" value="Genomic_DNA"/>
</dbReference>
<dbReference type="Gene3D" id="3.20.20.140">
    <property type="entry name" value="Metal-dependent hydrolases"/>
    <property type="match status" value="1"/>
</dbReference>
<protein>
    <submittedName>
        <fullName evidence="1">Uncharacterized protein</fullName>
    </submittedName>
</protein>
<accession>X1N392</accession>